<dbReference type="EMBL" id="JANAKD010000167">
    <property type="protein sequence ID" value="KAJ3496718.1"/>
    <property type="molecule type" value="Genomic_DNA"/>
</dbReference>
<evidence type="ECO:0000313" key="2">
    <source>
        <dbReference type="Proteomes" id="UP001148737"/>
    </source>
</evidence>
<name>A0ACC1R0V9_9HYPO</name>
<proteinExistence type="predicted"/>
<sequence>MSSQGSRHGASQENPSNINFIRRHSTPFYRRIRQALTKTKTRYSRTQLSVPSSAGIAASITTSMGWQSFHGDGQQASSSKAWQEPLTQFKAQVGAASYQKIMVINSIYTLRQYLDQQTANYTANASKSPLPANVVDLLQSVGAVAGAIAPTTPEIGALIWGSVGVFAEKGNHWLSGEVFTRLPDICKDFDRFERLLTLFPECSALKREIEDFYQEVVLFLGFSIHHLQRSTASSPPRQHIKASLSNHLLRVKGCVKSVEREANIAGHQNLSQKLPATANPDVQGEPSLLEPLFDIPPNQKFTGREVILNAMQSQLTDDSGQPLRCAAVLLYGLGGMGKSSIAIKYIYDNYTKYEPYIFWIASDTRQKLHSAVLEACQRLNLPLQNSDSDLAKAPRTWRQWLEHSDHECLVVFDNVEEGSVLSDVWPRTGSTTIIMTSRRRDVGSQLVLHEHEVAALSPSDSRILLLNFLSPPLRSQGLQDIVMADKICGFLDGLPLAITLTASMICGCQSLSSVLEKLERGRKILLEWCDTGSYATTPSLMVLWEANINDLPDSSLQLLYVMSFLDPDNFVDEMVTHEIASSSSLSLPSSEGEYLIALARLSDCSLIRRERSSLCMHRLLQDVIIERMRPETLRLVFDAAVQIVHAVFPKQPDEGLLMSSLWLQCQKYRSHVESLETRYRQQYSRLASRPIHLAELTYGCSWLSLSLSTVPTNPGMYVRAIELATTGLNIVTGLDSETRLLQADLWTTIGAAQLLAAGCQEAYDSLKRAFDLRMGAVKSGLIDSGHAQVANSYMNLGTAAIGAGNVQEAIDLGEKSIELRAGREEGQLQMLAMSHHNVALASLFAGQLDKAERFSKASTKLSQINSPSMTTEQRLAMDTRNVYGLANIYLAQGKVHEGRLEHEKALELRLEVFTETHPYTACSYWKLGRLWQTDDWQKAVEYYEKSVGIYDDLLPEHAPMGRSLHHLGWLLREHNDPKGVQYIKRAAKIYSSLTGKDLNQDDEEPFKKLIHVFYS</sequence>
<keyword evidence="2" id="KW-1185">Reference proteome</keyword>
<gene>
    <name evidence="1" type="ORF">NLG97_g2459</name>
</gene>
<comment type="caution">
    <text evidence="1">The sequence shown here is derived from an EMBL/GenBank/DDBJ whole genome shotgun (WGS) entry which is preliminary data.</text>
</comment>
<dbReference type="Proteomes" id="UP001148737">
    <property type="component" value="Unassembled WGS sequence"/>
</dbReference>
<organism evidence="1 2">
    <name type="scientific">Lecanicillium saksenae</name>
    <dbReference type="NCBI Taxonomy" id="468837"/>
    <lineage>
        <taxon>Eukaryota</taxon>
        <taxon>Fungi</taxon>
        <taxon>Dikarya</taxon>
        <taxon>Ascomycota</taxon>
        <taxon>Pezizomycotina</taxon>
        <taxon>Sordariomycetes</taxon>
        <taxon>Hypocreomycetidae</taxon>
        <taxon>Hypocreales</taxon>
        <taxon>Cordycipitaceae</taxon>
        <taxon>Lecanicillium</taxon>
    </lineage>
</organism>
<protein>
    <submittedName>
        <fullName evidence="1">Uncharacterized protein</fullName>
    </submittedName>
</protein>
<evidence type="ECO:0000313" key="1">
    <source>
        <dbReference type="EMBL" id="KAJ3496718.1"/>
    </source>
</evidence>
<reference evidence="1" key="1">
    <citation type="submission" date="2022-07" db="EMBL/GenBank/DDBJ databases">
        <title>Genome Sequence of Lecanicillium saksenae.</title>
        <authorList>
            <person name="Buettner E."/>
        </authorList>
    </citation>
    <scope>NUCLEOTIDE SEQUENCE</scope>
    <source>
        <strain evidence="1">VT-O1</strain>
    </source>
</reference>
<accession>A0ACC1R0V9</accession>